<dbReference type="OrthoDB" id="434240at2759"/>
<dbReference type="AlphaFoldDB" id="A0A2Z7BKL7"/>
<evidence type="ECO:0000256" key="4">
    <source>
        <dbReference type="ARBA" id="ARBA00023136"/>
    </source>
</evidence>
<organism evidence="6 7">
    <name type="scientific">Dorcoceras hygrometricum</name>
    <dbReference type="NCBI Taxonomy" id="472368"/>
    <lineage>
        <taxon>Eukaryota</taxon>
        <taxon>Viridiplantae</taxon>
        <taxon>Streptophyta</taxon>
        <taxon>Embryophyta</taxon>
        <taxon>Tracheophyta</taxon>
        <taxon>Spermatophyta</taxon>
        <taxon>Magnoliopsida</taxon>
        <taxon>eudicotyledons</taxon>
        <taxon>Gunneridae</taxon>
        <taxon>Pentapetalae</taxon>
        <taxon>asterids</taxon>
        <taxon>lamiids</taxon>
        <taxon>Lamiales</taxon>
        <taxon>Gesneriaceae</taxon>
        <taxon>Didymocarpoideae</taxon>
        <taxon>Trichosporeae</taxon>
        <taxon>Loxocarpinae</taxon>
        <taxon>Dorcoceras</taxon>
    </lineage>
</organism>
<keyword evidence="4 5" id="KW-0472">Membrane</keyword>
<evidence type="ECO:0000313" key="6">
    <source>
        <dbReference type="EMBL" id="KZV35172.1"/>
    </source>
</evidence>
<accession>A0A2Z7BKL7</accession>
<evidence type="ECO:0000256" key="3">
    <source>
        <dbReference type="ARBA" id="ARBA00022989"/>
    </source>
</evidence>
<feature type="transmembrane region" description="Helical" evidence="5">
    <location>
        <begin position="63"/>
        <end position="83"/>
    </location>
</feature>
<dbReference type="Proteomes" id="UP000250235">
    <property type="component" value="Unassembled WGS sequence"/>
</dbReference>
<dbReference type="EMBL" id="KV004990">
    <property type="protein sequence ID" value="KZV35172.1"/>
    <property type="molecule type" value="Genomic_DNA"/>
</dbReference>
<dbReference type="PANTHER" id="PTHR23515">
    <property type="entry name" value="HIGH-AFFINITY NITRATE TRANSPORTER 2.3"/>
    <property type="match status" value="1"/>
</dbReference>
<gene>
    <name evidence="6" type="ORF">F511_06878</name>
</gene>
<keyword evidence="3 5" id="KW-1133">Transmembrane helix</keyword>
<keyword evidence="2 5" id="KW-0812">Transmembrane</keyword>
<evidence type="ECO:0000256" key="1">
    <source>
        <dbReference type="ARBA" id="ARBA00004141"/>
    </source>
</evidence>
<protein>
    <submittedName>
        <fullName evidence="6">High affinity nitrate transporter 2.4-like</fullName>
    </submittedName>
</protein>
<dbReference type="GO" id="GO:0015112">
    <property type="term" value="F:nitrate transmembrane transporter activity"/>
    <property type="evidence" value="ECO:0007669"/>
    <property type="project" value="InterPro"/>
</dbReference>
<dbReference type="GO" id="GO:0016020">
    <property type="term" value="C:membrane"/>
    <property type="evidence" value="ECO:0007669"/>
    <property type="project" value="UniProtKB-SubCell"/>
</dbReference>
<sequence length="151" mass="16846">MAFSRTSGAQNTTPSSPSFRNAVVCKFEAPNWYFVRQKFGRNFGGGLTQLLFFSSTRFSTANGLMYMGLMAVICTVPVAFIHFPQWGSMFLPASKNDKYTEESYYSAEWNQEEIQQGLNRGSLKFAHNSVSERGRGRVGVLCARSSGESHV</sequence>
<evidence type="ECO:0000313" key="7">
    <source>
        <dbReference type="Proteomes" id="UP000250235"/>
    </source>
</evidence>
<keyword evidence="7" id="KW-1185">Reference proteome</keyword>
<name>A0A2Z7BKL7_9LAMI</name>
<dbReference type="InterPro" id="IPR044772">
    <property type="entry name" value="NO3_transporter"/>
</dbReference>
<comment type="subcellular location">
    <subcellularLocation>
        <location evidence="1">Membrane</location>
        <topology evidence="1">Multi-pass membrane protein</topology>
    </subcellularLocation>
</comment>
<evidence type="ECO:0000256" key="5">
    <source>
        <dbReference type="SAM" id="Phobius"/>
    </source>
</evidence>
<evidence type="ECO:0000256" key="2">
    <source>
        <dbReference type="ARBA" id="ARBA00022692"/>
    </source>
</evidence>
<reference evidence="6 7" key="1">
    <citation type="journal article" date="2015" name="Proc. Natl. Acad. Sci. U.S.A.">
        <title>The resurrection genome of Boea hygrometrica: A blueprint for survival of dehydration.</title>
        <authorList>
            <person name="Xiao L."/>
            <person name="Yang G."/>
            <person name="Zhang L."/>
            <person name="Yang X."/>
            <person name="Zhao S."/>
            <person name="Ji Z."/>
            <person name="Zhou Q."/>
            <person name="Hu M."/>
            <person name="Wang Y."/>
            <person name="Chen M."/>
            <person name="Xu Y."/>
            <person name="Jin H."/>
            <person name="Xiao X."/>
            <person name="Hu G."/>
            <person name="Bao F."/>
            <person name="Hu Y."/>
            <person name="Wan P."/>
            <person name="Li L."/>
            <person name="Deng X."/>
            <person name="Kuang T."/>
            <person name="Xiang C."/>
            <person name="Zhu J.K."/>
            <person name="Oliver M.J."/>
            <person name="He Y."/>
        </authorList>
    </citation>
    <scope>NUCLEOTIDE SEQUENCE [LARGE SCALE GENOMIC DNA]</scope>
    <source>
        <strain evidence="7">cv. XS01</strain>
    </source>
</reference>
<proteinExistence type="predicted"/>